<evidence type="ECO:0000259" key="7">
    <source>
        <dbReference type="PROSITE" id="PS52004"/>
    </source>
</evidence>
<keyword evidence="2" id="KW-0597">Phosphoprotein</keyword>
<dbReference type="InterPro" id="IPR030918">
    <property type="entry name" value="PT_fungal_PKS"/>
</dbReference>
<name>A0ABR4HEQ4_9EURO</name>
<dbReference type="Pfam" id="PF00975">
    <property type="entry name" value="Thioesterase"/>
    <property type="match status" value="1"/>
</dbReference>
<dbReference type="Gene3D" id="3.10.129.110">
    <property type="entry name" value="Polyketide synthase dehydratase"/>
    <property type="match status" value="1"/>
</dbReference>
<feature type="region of interest" description="Disordered" evidence="5">
    <location>
        <begin position="1710"/>
        <end position="1774"/>
    </location>
</feature>
<feature type="active site" description="Proton donor; for dehydratase activity" evidence="4">
    <location>
        <position position="1514"/>
    </location>
</feature>
<dbReference type="SMART" id="SM00825">
    <property type="entry name" value="PKS_KS"/>
    <property type="match status" value="1"/>
</dbReference>
<dbReference type="Pfam" id="PF16073">
    <property type="entry name" value="SAT"/>
    <property type="match status" value="1"/>
</dbReference>
<dbReference type="SUPFAM" id="SSF53901">
    <property type="entry name" value="Thiolase-like"/>
    <property type="match status" value="1"/>
</dbReference>
<evidence type="ECO:0000256" key="3">
    <source>
        <dbReference type="ARBA" id="ARBA00022679"/>
    </source>
</evidence>
<dbReference type="InterPro" id="IPR020841">
    <property type="entry name" value="PKS_Beta-ketoAc_synthase_dom"/>
</dbReference>
<accession>A0ABR4HEQ4</accession>
<protein>
    <submittedName>
        <fullName evidence="9">Beta-ketoacyl synthase</fullName>
    </submittedName>
</protein>
<comment type="caution">
    <text evidence="9">The sequence shown here is derived from an EMBL/GenBank/DDBJ whole genome shotgun (WGS) entry which is preliminary data.</text>
</comment>
<dbReference type="InterPro" id="IPR049900">
    <property type="entry name" value="PKS_mFAS_DH"/>
</dbReference>
<reference evidence="9 10" key="1">
    <citation type="submission" date="2024-07" db="EMBL/GenBank/DDBJ databases">
        <title>Section-level genome sequencing and comparative genomics of Aspergillus sections Usti and Cavernicolus.</title>
        <authorList>
            <consortium name="Lawrence Berkeley National Laboratory"/>
            <person name="Nybo J.L."/>
            <person name="Vesth T.C."/>
            <person name="Theobald S."/>
            <person name="Frisvad J.C."/>
            <person name="Larsen T.O."/>
            <person name="Kjaerboelling I."/>
            <person name="Rothschild-Mancinelli K."/>
            <person name="Lyhne E.K."/>
            <person name="Kogle M.E."/>
            <person name="Barry K."/>
            <person name="Clum A."/>
            <person name="Na H."/>
            <person name="Ledsgaard L."/>
            <person name="Lin J."/>
            <person name="Lipzen A."/>
            <person name="Kuo A."/>
            <person name="Riley R."/>
            <person name="Mondo S."/>
            <person name="Labutti K."/>
            <person name="Haridas S."/>
            <person name="Pangalinan J."/>
            <person name="Salamov A.A."/>
            <person name="Simmons B.A."/>
            <person name="Magnuson J.K."/>
            <person name="Chen J."/>
            <person name="Drula E."/>
            <person name="Henrissat B."/>
            <person name="Wiebenga A."/>
            <person name="Lubbers R.J."/>
            <person name="Gomes A.C."/>
            <person name="Makela M.R."/>
            <person name="Stajich J."/>
            <person name="Grigoriev I.V."/>
            <person name="Mortensen U.H."/>
            <person name="De Vries R.P."/>
            <person name="Baker S.E."/>
            <person name="Andersen M.R."/>
        </authorList>
    </citation>
    <scope>NUCLEOTIDE SEQUENCE [LARGE SCALE GENOMIC DNA]</scope>
    <source>
        <strain evidence="9 10">CBS 588.65</strain>
    </source>
</reference>
<evidence type="ECO:0000259" key="6">
    <source>
        <dbReference type="PROSITE" id="PS50075"/>
    </source>
</evidence>
<dbReference type="Pfam" id="PF00109">
    <property type="entry name" value="ketoacyl-synt"/>
    <property type="match status" value="1"/>
</dbReference>
<dbReference type="InterPro" id="IPR014031">
    <property type="entry name" value="Ketoacyl_synth_C"/>
</dbReference>
<dbReference type="PANTHER" id="PTHR43775">
    <property type="entry name" value="FATTY ACID SYNTHASE"/>
    <property type="match status" value="1"/>
</dbReference>
<feature type="domain" description="Carrier" evidence="6">
    <location>
        <begin position="1631"/>
        <end position="1708"/>
    </location>
</feature>
<dbReference type="SUPFAM" id="SSF53474">
    <property type="entry name" value="alpha/beta-Hydrolases"/>
    <property type="match status" value="1"/>
</dbReference>
<proteinExistence type="predicted"/>
<dbReference type="Proteomes" id="UP001610334">
    <property type="component" value="Unassembled WGS sequence"/>
</dbReference>
<dbReference type="Gene3D" id="3.40.50.1820">
    <property type="entry name" value="alpha/beta hydrolase"/>
    <property type="match status" value="1"/>
</dbReference>
<evidence type="ECO:0000313" key="9">
    <source>
        <dbReference type="EMBL" id="KAL2813896.1"/>
    </source>
</evidence>
<dbReference type="SUPFAM" id="SSF52151">
    <property type="entry name" value="FabD/lysophospholipase-like"/>
    <property type="match status" value="1"/>
</dbReference>
<dbReference type="EMBL" id="JBFXLT010000037">
    <property type="protein sequence ID" value="KAL2813896.1"/>
    <property type="molecule type" value="Genomic_DNA"/>
</dbReference>
<dbReference type="Pfam" id="PF22621">
    <property type="entry name" value="CurL-like_PKS_C"/>
    <property type="match status" value="1"/>
</dbReference>
<dbReference type="InterPro" id="IPR050091">
    <property type="entry name" value="PKS_NRPS_Biosynth_Enz"/>
</dbReference>
<dbReference type="InterPro" id="IPR009081">
    <property type="entry name" value="PP-bd_ACP"/>
</dbReference>
<dbReference type="PROSITE" id="PS00606">
    <property type="entry name" value="KS3_1"/>
    <property type="match status" value="1"/>
</dbReference>
<keyword evidence="10" id="KW-1185">Reference proteome</keyword>
<dbReference type="InterPro" id="IPR036736">
    <property type="entry name" value="ACP-like_sf"/>
</dbReference>
<dbReference type="PROSITE" id="PS50075">
    <property type="entry name" value="CARRIER"/>
    <property type="match status" value="1"/>
</dbReference>
<dbReference type="Pfam" id="PF14765">
    <property type="entry name" value="PS-DH"/>
    <property type="match status" value="1"/>
</dbReference>
<dbReference type="Pfam" id="PF00550">
    <property type="entry name" value="PP-binding"/>
    <property type="match status" value="1"/>
</dbReference>
<evidence type="ECO:0000313" key="10">
    <source>
        <dbReference type="Proteomes" id="UP001610334"/>
    </source>
</evidence>
<feature type="compositionally biased region" description="Polar residues" evidence="5">
    <location>
        <begin position="1710"/>
        <end position="1722"/>
    </location>
</feature>
<feature type="domain" description="Ketosynthase family 3 (KS3)" evidence="7">
    <location>
        <begin position="375"/>
        <end position="809"/>
    </location>
</feature>
<dbReference type="CDD" id="cd00833">
    <property type="entry name" value="PKS"/>
    <property type="match status" value="1"/>
</dbReference>
<dbReference type="SMART" id="SM00827">
    <property type="entry name" value="PKS_AT"/>
    <property type="match status" value="1"/>
</dbReference>
<dbReference type="SUPFAM" id="SSF47336">
    <property type="entry name" value="ACP-like"/>
    <property type="match status" value="1"/>
</dbReference>
<evidence type="ECO:0000256" key="2">
    <source>
        <dbReference type="ARBA" id="ARBA00022553"/>
    </source>
</evidence>
<keyword evidence="1" id="KW-0596">Phosphopantetheine</keyword>
<dbReference type="PROSITE" id="PS52019">
    <property type="entry name" value="PKS_MFAS_DH"/>
    <property type="match status" value="1"/>
</dbReference>
<dbReference type="InterPro" id="IPR001227">
    <property type="entry name" value="Ac_transferase_dom_sf"/>
</dbReference>
<dbReference type="Gene3D" id="3.40.366.10">
    <property type="entry name" value="Malonyl-Coenzyme A Acyl Carrier Protein, domain 2"/>
    <property type="match status" value="2"/>
</dbReference>
<dbReference type="NCBIfam" id="TIGR04532">
    <property type="entry name" value="PT_fungal_PKS"/>
    <property type="match status" value="1"/>
</dbReference>
<evidence type="ECO:0000259" key="8">
    <source>
        <dbReference type="PROSITE" id="PS52019"/>
    </source>
</evidence>
<dbReference type="Gene3D" id="3.30.70.3290">
    <property type="match status" value="1"/>
</dbReference>
<dbReference type="Pfam" id="PF00698">
    <property type="entry name" value="Acyl_transf_1"/>
    <property type="match status" value="1"/>
</dbReference>
<organism evidence="9 10">
    <name type="scientific">Aspergillus granulosus</name>
    <dbReference type="NCBI Taxonomy" id="176169"/>
    <lineage>
        <taxon>Eukaryota</taxon>
        <taxon>Fungi</taxon>
        <taxon>Dikarya</taxon>
        <taxon>Ascomycota</taxon>
        <taxon>Pezizomycotina</taxon>
        <taxon>Eurotiomycetes</taxon>
        <taxon>Eurotiomycetidae</taxon>
        <taxon>Eurotiales</taxon>
        <taxon>Aspergillaceae</taxon>
        <taxon>Aspergillus</taxon>
        <taxon>Aspergillus subgen. Nidulantes</taxon>
    </lineage>
</organism>
<keyword evidence="3" id="KW-0808">Transferase</keyword>
<dbReference type="SUPFAM" id="SSF55048">
    <property type="entry name" value="Probable ACP-binding domain of malonyl-CoA ACP transacylase"/>
    <property type="match status" value="1"/>
</dbReference>
<gene>
    <name evidence="9" type="ORF">BJX63DRAFT_431754</name>
</gene>
<feature type="region of interest" description="C-terminal hotdog fold" evidence="4">
    <location>
        <begin position="1454"/>
        <end position="1602"/>
    </location>
</feature>
<dbReference type="Gene3D" id="3.40.47.10">
    <property type="match status" value="1"/>
</dbReference>
<dbReference type="InterPro" id="IPR016039">
    <property type="entry name" value="Thiolase-like"/>
</dbReference>
<dbReference type="InterPro" id="IPR049551">
    <property type="entry name" value="PKS_DH_C"/>
</dbReference>
<dbReference type="InterPro" id="IPR016035">
    <property type="entry name" value="Acyl_Trfase/lysoPLipase"/>
</dbReference>
<dbReference type="InterPro" id="IPR016036">
    <property type="entry name" value="Malonyl_transacylase_ACP-bd"/>
</dbReference>
<dbReference type="Pfam" id="PF02801">
    <property type="entry name" value="Ketoacyl-synt_C"/>
    <property type="match status" value="1"/>
</dbReference>
<evidence type="ECO:0000256" key="5">
    <source>
        <dbReference type="SAM" id="MobiDB-lite"/>
    </source>
</evidence>
<evidence type="ECO:0000256" key="1">
    <source>
        <dbReference type="ARBA" id="ARBA00022450"/>
    </source>
</evidence>
<dbReference type="InterPro" id="IPR018201">
    <property type="entry name" value="Ketoacyl_synth_AS"/>
</dbReference>
<feature type="region of interest" description="N-terminal hotdog fold" evidence="4">
    <location>
        <begin position="1293"/>
        <end position="1425"/>
    </location>
</feature>
<dbReference type="InterPro" id="IPR042104">
    <property type="entry name" value="PKS_dehydratase_sf"/>
</dbReference>
<dbReference type="Gene3D" id="1.10.1200.10">
    <property type="entry name" value="ACP-like"/>
    <property type="match status" value="1"/>
</dbReference>
<dbReference type="InterPro" id="IPR014030">
    <property type="entry name" value="Ketoacyl_synth_N"/>
</dbReference>
<dbReference type="PROSITE" id="PS52004">
    <property type="entry name" value="KS3_2"/>
    <property type="match status" value="1"/>
</dbReference>
<feature type="active site" description="Proton acceptor; for dehydratase activity" evidence="4">
    <location>
        <position position="1325"/>
    </location>
</feature>
<evidence type="ECO:0000256" key="4">
    <source>
        <dbReference type="PROSITE-ProRule" id="PRU01363"/>
    </source>
</evidence>
<feature type="domain" description="PKS/mFAS DH" evidence="8">
    <location>
        <begin position="1293"/>
        <end position="1602"/>
    </location>
</feature>
<dbReference type="InterPro" id="IPR014043">
    <property type="entry name" value="Acyl_transferase_dom"/>
</dbReference>
<sequence>MTPPSQIMVFGGLDYDYRNNLHLLASEPNDVLLKSFFKRVTLALQEEIKTLPSSHLSSILSDKTITEWILKKEPCFHQGLEMALTCMYQFACLIRHLANTNQPYPPVGSIHVVGICTGLLTGAALSCSSSLYQLVDTAVRTVVVAFRTGLVAEDMRCRLHLSHTESAAWSVMVPGLGRADALEMISRYHDEMSVPSVAQVYVSACTPAGVILSGCPHVLEEFLEAPCMTEQSYLRTRIRAPYHARHIYDLADVDRLLDTAYPTELERQLSRLGMDTGFVSNRPGEEDLRGLVRRAVIGILLEPVRLDKIIEHITRDIAGSSRDKITIIPIGSVSSSGIANAITKIARCKVLVDTSIQDPQISRQTVASSAGHPGKPKLAIIGYSGRYADANSNDEFWSLLYEGRDASRTAPLQRWDVRSHVDPTLKRKNTSATPYGCWLKDADLFDAPFFGMSPREAPQVDPAQRLALMTTYEAMEVAGMVADLTPSTKRSRVGVFFGMTSNDWSETNASQDIDTYYIPGSCRAFVPGRQNYFHKFSGPSYCVDTACSSSLAAMHLACNALWQEDIDTAICGGTNVMTNPDITAGLDRGFFLSRTGNCKTFDEEADGYCRGEGVVTMIIKRLDDAIADNDPIQAIILGAYTNHSAEAESITRPHIGAQKAIFEYVLASSGVDPQTVSYIEMHGTGTQAGDAREMESVLSTFAPSVPPLPESRKQPLYIGSVKGNIGHGESVSGITALAKVLMMMKENTIPPHCGIKTRLNSKFPADLNDRMVHIALDATAWPREAGKSRRAFINNFSAAGGNSSILIEDAPAPGFDENVVDPRTAHVVAVSAKTPVALLANIRDMIAYLDAETPEFASLSYTTTARRTHHRYRVMACGSTLKDISLHLKDRLTAASSTGLKPCFQSSAAFAFTGQGAQYPGMARELFRFESLQQDVRTLDSLVQKQGFPSIMPFIDHEDKGSNVTVQDFNPLIVQLASVCVQVAVARLWRSWGVKPEIVIGHSLGEYAALNAAGVISDADTIYLVGTRARIMEQKCARGSHSMLAVTAPLDMIRRCAGEFGVEIACRNGPNDTVLSGPDEPINLLAGALHDAGVRRVKKMNVPYAFHSSQMECILDELEQAATKVTYYAPHTPVLSPLLCKVVTSAGVFNAGYLRRQCRSTVDFAGVLENARASNLIKDSMVWIEIGPQPVTIGLLKSNIPSIVGVPTVQHKHDTWKVLSSSLRVLYESGHNLQWKQYHSSFEKGLHVLRLPTYNWDLKSYWLPYVNDWSLYKGDAGFLLERQDDKPSTTCVHRIVEETTADDILTVVSECDLLRADLKPVSHGHSLNGVSLCTPSIYAEIAFVLGDYLHQQRLSDQRLVKVQSMNVQRPLVLQTRSKVPKLLRCRLVFDSKTGKADAQFYSVTVDGIYQEQHAECSVVFPAALQAIQEAKVSSGLILQAMEGIREKVISDSHVQKLSGSTGYQLVSSLATYNDEYKGVAEIIMDSSTLTAAIKVKCCSPANEGIYCVNPFLIDSFGQPALFVMNANDHTDLDKEVFVNHGWDSMEFFQRVDAEKTYEVYVDMSKTLAEGIQTGNSYVFDDRQLVALIRGIKAQKVPRRLLNYITHMRDDSKEIPSVPSSKPVNGALNGVTSPLPTWDAALTIIMEESGCSMCDLEEDTCFADLGVDSMLSLLCASRFREELGVKYEAIIFEEHPTVSELRQFWEQQLTGAGPKNQSCNGDNSDALPHSRFDSDSSISATPTSIATPATNLTSSTGKDTPQANDEQSDPCTVKESGAREAYATSLLLQGNPSFPETRKTLFLLPDGSGSASAYRHLPFIDETLAIIALNCPFRKQPSSYTGGVDTASYAYVAQIRHRQPCGPYALGGWSVGGIFTYRVAQILTQQGEQVSDLVLIDCPVPRGLDYLPKRYFEYCNRIGLFGTVHGYKDAEGPKVPPPAWLIPHFEACIDSLHDYYATPWKPGLGAPVPTTHVIWACEPIDFSAEEKFEHMDGDPEGLNFLTRARTDFGPCGWETLLPVECMRFWSVGGASHFSMMRGECAGVLAGIIKEALVC</sequence>
<dbReference type="PANTHER" id="PTHR43775:SF40">
    <property type="entry name" value="NORSOLORINIC ACID SYNTHASE STCA"/>
    <property type="match status" value="1"/>
</dbReference>
<feature type="compositionally biased region" description="Low complexity" evidence="5">
    <location>
        <begin position="1734"/>
        <end position="1749"/>
    </location>
</feature>
<feature type="compositionally biased region" description="Polar residues" evidence="5">
    <location>
        <begin position="1750"/>
        <end position="1764"/>
    </location>
</feature>
<dbReference type="InterPro" id="IPR029058">
    <property type="entry name" value="AB_hydrolase_fold"/>
</dbReference>
<dbReference type="InterPro" id="IPR001031">
    <property type="entry name" value="Thioesterase"/>
</dbReference>
<dbReference type="InterPro" id="IPR032088">
    <property type="entry name" value="SAT"/>
</dbReference>